<keyword evidence="8" id="KW-0524">Neurogenesis</keyword>
<dbReference type="InterPro" id="IPR002049">
    <property type="entry name" value="LE_dom"/>
</dbReference>
<keyword evidence="13 16" id="KW-0424">Laminin EGF-like domain</keyword>
<dbReference type="PROSITE" id="PS50027">
    <property type="entry name" value="EGF_LAM_2"/>
    <property type="match status" value="1"/>
</dbReference>
<evidence type="ECO:0000256" key="8">
    <source>
        <dbReference type="ARBA" id="ARBA00022902"/>
    </source>
</evidence>
<dbReference type="InterPro" id="IPR008211">
    <property type="entry name" value="Laminin_N"/>
</dbReference>
<feature type="domain" description="EGF-like" evidence="18">
    <location>
        <begin position="417"/>
        <end position="452"/>
    </location>
</feature>
<evidence type="ECO:0000259" key="18">
    <source>
        <dbReference type="PROSITE" id="PS50026"/>
    </source>
</evidence>
<reference evidence="21" key="1">
    <citation type="submission" date="2025-08" db="UniProtKB">
        <authorList>
            <consortium name="Ensembl"/>
        </authorList>
    </citation>
    <scope>IDENTIFICATION</scope>
</reference>
<dbReference type="Pfam" id="PF00053">
    <property type="entry name" value="EGF_laminin"/>
    <property type="match status" value="1"/>
</dbReference>
<evidence type="ECO:0000256" key="11">
    <source>
        <dbReference type="ARBA" id="ARBA00023180"/>
    </source>
</evidence>
<dbReference type="PROSITE" id="PS01248">
    <property type="entry name" value="EGF_LAM_1"/>
    <property type="match status" value="2"/>
</dbReference>
<keyword evidence="11" id="KW-0325">Glycoprotein</keyword>
<evidence type="ECO:0000313" key="22">
    <source>
        <dbReference type="Proteomes" id="UP000694568"/>
    </source>
</evidence>
<dbReference type="SMART" id="SM00181">
    <property type="entry name" value="EGF"/>
    <property type="match status" value="3"/>
</dbReference>
<dbReference type="FunFam" id="2.10.25.10:FF:000180">
    <property type="entry name" value="Netrin G2"/>
    <property type="match status" value="1"/>
</dbReference>
<keyword evidence="22" id="KW-1185">Reference proteome</keyword>
<dbReference type="AlphaFoldDB" id="A0A8D0A611"/>
<evidence type="ECO:0000256" key="3">
    <source>
        <dbReference type="ARBA" id="ARBA00022475"/>
    </source>
</evidence>
<dbReference type="SMART" id="SM00180">
    <property type="entry name" value="EGF_Lam"/>
    <property type="match status" value="2"/>
</dbReference>
<dbReference type="GO" id="GO:0007409">
    <property type="term" value="P:axonogenesis"/>
    <property type="evidence" value="ECO:0007669"/>
    <property type="project" value="TreeGrafter"/>
</dbReference>
<dbReference type="Ensembl" id="ENSSLUT00000052547.1">
    <property type="protein sequence ID" value="ENSSLUP00000051041.1"/>
    <property type="gene ID" value="ENSSLUG00000022207.1"/>
</dbReference>
<sequence length="503" mass="56700">MRFHFALTLQALWTSVCQAAMQHYPAAWGHYDVCKSQIFSDEGLTWDYMACQPEAADMTQYLKVTLDPPNITCGDPPETYCALENPYMCNNECDATTEELAHPPELMFDIEGRNPTTFWQSTSWKKYPKALLVNITLSWNKTIELTDDIVLTFESGRPEQMVLEKSLDYGRTWQPYQFYATDCLDAFTMEPKTVQDLTQHTLLDIICTEDYSRGYVWKYDKTVRFEIKDRFALFAGPRLHNMASLYGQLDTTKNLRDFFTITDLRIRLLRPATGATMVDENNLSRYFYAISDIKRAKQATAPAGSIGVQQDIFALAYCECFGHSNRCSYIELLNTVICVSCKHNTRGQHCQLCKLGYYRNTSAELDDENVCIECNCNPFGSVSDRCNGTGFCICKEGTTGPKCQQCLPGYLWDDGCKSRVCDNELLRCQNGGVCVNNVRCSCPSDYSGLLCEKPRCESELGGCGGPNSGQAPLTPPSTPRLLLLLLLLGSALRRDASYWPAVL</sequence>
<dbReference type="PROSITE" id="PS50026">
    <property type="entry name" value="EGF_3"/>
    <property type="match status" value="1"/>
</dbReference>
<keyword evidence="12" id="KW-0449">Lipoprotein</keyword>
<dbReference type="SMART" id="SM00136">
    <property type="entry name" value="LamNT"/>
    <property type="match status" value="1"/>
</dbReference>
<feature type="disulfide bond" evidence="15">
    <location>
        <begin position="442"/>
        <end position="451"/>
    </location>
</feature>
<evidence type="ECO:0000256" key="13">
    <source>
        <dbReference type="ARBA" id="ARBA00023292"/>
    </source>
</evidence>
<evidence type="ECO:0000256" key="6">
    <source>
        <dbReference type="ARBA" id="ARBA00022737"/>
    </source>
</evidence>
<dbReference type="PROSITE" id="PS51117">
    <property type="entry name" value="LAMININ_NTER"/>
    <property type="match status" value="1"/>
</dbReference>
<feature type="domain" description="Laminin N-terminal" evidence="20">
    <location>
        <begin position="47"/>
        <end position="298"/>
    </location>
</feature>
<keyword evidence="3" id="KW-1003">Cell membrane</keyword>
<dbReference type="InterPro" id="IPR056863">
    <property type="entry name" value="LMN_ATRN_NET-like_EGF"/>
</dbReference>
<organism evidence="21 22">
    <name type="scientific">Sander lucioperca</name>
    <name type="common">Pike-perch</name>
    <name type="synonym">Perca lucioperca</name>
    <dbReference type="NCBI Taxonomy" id="283035"/>
    <lineage>
        <taxon>Eukaryota</taxon>
        <taxon>Metazoa</taxon>
        <taxon>Chordata</taxon>
        <taxon>Craniata</taxon>
        <taxon>Vertebrata</taxon>
        <taxon>Euteleostomi</taxon>
        <taxon>Actinopterygii</taxon>
        <taxon>Neopterygii</taxon>
        <taxon>Teleostei</taxon>
        <taxon>Neoteleostei</taxon>
        <taxon>Acanthomorphata</taxon>
        <taxon>Eupercaria</taxon>
        <taxon>Perciformes</taxon>
        <taxon>Percoidei</taxon>
        <taxon>Percidae</taxon>
        <taxon>Luciopercinae</taxon>
        <taxon>Sander</taxon>
    </lineage>
</organism>
<feature type="disulfide bond" evidence="16">
    <location>
        <begin position="374"/>
        <end position="386"/>
    </location>
</feature>
<dbReference type="FunFam" id="2.60.120.260:FF:000005">
    <property type="entry name" value="Netrin G1"/>
    <property type="match status" value="1"/>
</dbReference>
<feature type="chain" id="PRO_5034291220" evidence="17">
    <location>
        <begin position="20"/>
        <end position="503"/>
    </location>
</feature>
<evidence type="ECO:0000256" key="9">
    <source>
        <dbReference type="ARBA" id="ARBA00023136"/>
    </source>
</evidence>
<feature type="disulfide bond" evidence="16">
    <location>
        <begin position="394"/>
        <end position="403"/>
    </location>
</feature>
<dbReference type="PANTHER" id="PTHR10574:SF28">
    <property type="entry name" value="NETRIN-G1"/>
    <property type="match status" value="1"/>
</dbReference>
<dbReference type="SUPFAM" id="SSF57196">
    <property type="entry name" value="EGF/Laminin"/>
    <property type="match status" value="2"/>
</dbReference>
<keyword evidence="6" id="KW-0677">Repeat</keyword>
<evidence type="ECO:0000256" key="10">
    <source>
        <dbReference type="ARBA" id="ARBA00023157"/>
    </source>
</evidence>
<protein>
    <submittedName>
        <fullName evidence="21">Netrin G1</fullName>
    </submittedName>
</protein>
<comment type="subcellular location">
    <subcellularLocation>
        <location evidence="1">Cell membrane</location>
        <topology evidence="1">Lipid-anchor</topology>
        <topology evidence="1">GPI-anchor</topology>
        <orientation evidence="1">Extracellular side</orientation>
    </subcellularLocation>
</comment>
<dbReference type="GeneTree" id="ENSGT00940000153601"/>
<dbReference type="GO" id="GO:0005886">
    <property type="term" value="C:plasma membrane"/>
    <property type="evidence" value="ECO:0007669"/>
    <property type="project" value="UniProtKB-SubCell"/>
</dbReference>
<dbReference type="CDD" id="cd00055">
    <property type="entry name" value="EGF_Lam"/>
    <property type="match status" value="2"/>
</dbReference>
<evidence type="ECO:0000256" key="4">
    <source>
        <dbReference type="ARBA" id="ARBA00022622"/>
    </source>
</evidence>
<keyword evidence="2" id="KW-0217">Developmental protein</keyword>
<keyword evidence="5 17" id="KW-0732">Signal</keyword>
<dbReference type="Gene3D" id="2.60.120.260">
    <property type="entry name" value="Galactose-binding domain-like"/>
    <property type="match status" value="1"/>
</dbReference>
<accession>A0A8D0A611</accession>
<feature type="signal peptide" evidence="17">
    <location>
        <begin position="1"/>
        <end position="19"/>
    </location>
</feature>
<dbReference type="CDD" id="cd00054">
    <property type="entry name" value="EGF_CA"/>
    <property type="match status" value="1"/>
</dbReference>
<evidence type="ECO:0000256" key="17">
    <source>
        <dbReference type="SAM" id="SignalP"/>
    </source>
</evidence>
<proteinExistence type="predicted"/>
<evidence type="ECO:0000256" key="16">
    <source>
        <dbReference type="PROSITE-ProRule" id="PRU00460"/>
    </source>
</evidence>
<dbReference type="PANTHER" id="PTHR10574">
    <property type="entry name" value="NETRIN/LAMININ-RELATED"/>
    <property type="match status" value="1"/>
</dbReference>
<dbReference type="FunFam" id="2.10.25.10:FF:000112">
    <property type="entry name" value="Netrin G1"/>
    <property type="match status" value="1"/>
</dbReference>
<evidence type="ECO:0000256" key="2">
    <source>
        <dbReference type="ARBA" id="ARBA00022473"/>
    </source>
</evidence>
<evidence type="ECO:0000256" key="7">
    <source>
        <dbReference type="ARBA" id="ARBA00022782"/>
    </source>
</evidence>
<evidence type="ECO:0000256" key="1">
    <source>
        <dbReference type="ARBA" id="ARBA00004471"/>
    </source>
</evidence>
<dbReference type="InterPro" id="IPR050440">
    <property type="entry name" value="Laminin/Netrin_ECM"/>
</dbReference>
<comment type="caution">
    <text evidence="15">Lacks conserved residue(s) required for the propagation of feature annotation.</text>
</comment>
<dbReference type="Pfam" id="PF24973">
    <property type="entry name" value="EGF_LMN_ATRN"/>
    <property type="match status" value="1"/>
</dbReference>
<keyword evidence="15" id="KW-0245">EGF-like domain</keyword>
<dbReference type="InterPro" id="IPR000742">
    <property type="entry name" value="EGF"/>
</dbReference>
<dbReference type="GO" id="GO:0098552">
    <property type="term" value="C:side of membrane"/>
    <property type="evidence" value="ECO:0007669"/>
    <property type="project" value="UniProtKB-KW"/>
</dbReference>
<feature type="domain" description="Laminin EGF-like" evidence="19">
    <location>
        <begin position="374"/>
        <end position="418"/>
    </location>
</feature>
<dbReference type="GO" id="GO:0009888">
    <property type="term" value="P:tissue development"/>
    <property type="evidence" value="ECO:0007669"/>
    <property type="project" value="TreeGrafter"/>
</dbReference>
<evidence type="ECO:0000313" key="21">
    <source>
        <dbReference type="Ensembl" id="ENSSLUP00000051041.1"/>
    </source>
</evidence>
<dbReference type="Gene3D" id="2.10.25.10">
    <property type="entry name" value="Laminin"/>
    <property type="match status" value="4"/>
</dbReference>
<evidence type="ECO:0000256" key="14">
    <source>
        <dbReference type="ARBA" id="ARBA00055052"/>
    </source>
</evidence>
<evidence type="ECO:0000259" key="19">
    <source>
        <dbReference type="PROSITE" id="PS50027"/>
    </source>
</evidence>
<evidence type="ECO:0000259" key="20">
    <source>
        <dbReference type="PROSITE" id="PS51117"/>
    </source>
</evidence>
<evidence type="ECO:0000256" key="15">
    <source>
        <dbReference type="PROSITE-ProRule" id="PRU00076"/>
    </source>
</evidence>
<comment type="function">
    <text evidence="14">Involved in controlling patterning and neuronal circuit formation at the laminar, cellular, subcellular and synaptic levels. Promotes neurite outgrowth of both axons and dendrites.</text>
</comment>
<keyword evidence="10 15" id="KW-1015">Disulfide bond</keyword>
<name>A0A8D0A611_SANLU</name>
<dbReference type="PROSITE" id="PS00022">
    <property type="entry name" value="EGF_1"/>
    <property type="match status" value="1"/>
</dbReference>
<reference evidence="21" key="2">
    <citation type="submission" date="2025-09" db="UniProtKB">
        <authorList>
            <consortium name="Ensembl"/>
        </authorList>
    </citation>
    <scope>IDENTIFICATION</scope>
</reference>
<evidence type="ECO:0000256" key="5">
    <source>
        <dbReference type="ARBA" id="ARBA00022729"/>
    </source>
</evidence>
<keyword evidence="9" id="KW-0472">Membrane</keyword>
<keyword evidence="7" id="KW-0221">Differentiation</keyword>
<dbReference type="Proteomes" id="UP000694568">
    <property type="component" value="Unplaced"/>
</dbReference>
<evidence type="ECO:0000256" key="12">
    <source>
        <dbReference type="ARBA" id="ARBA00023288"/>
    </source>
</evidence>
<dbReference type="Pfam" id="PF00055">
    <property type="entry name" value="Laminin_N"/>
    <property type="match status" value="1"/>
</dbReference>
<keyword evidence="4" id="KW-0336">GPI-anchor</keyword>
<dbReference type="FunFam" id="2.10.25.10:FF:000502">
    <property type="entry name" value="Netrin G1"/>
    <property type="match status" value="1"/>
</dbReference>
<dbReference type="GO" id="GO:0009887">
    <property type="term" value="P:animal organ morphogenesis"/>
    <property type="evidence" value="ECO:0007669"/>
    <property type="project" value="TreeGrafter"/>
</dbReference>